<dbReference type="OrthoDB" id="2065409at2"/>
<dbReference type="AlphaFoldDB" id="A0A1E7Z372"/>
<evidence type="ECO:0000259" key="2">
    <source>
        <dbReference type="Pfam" id="PF22483"/>
    </source>
</evidence>
<evidence type="ECO:0000313" key="4">
    <source>
        <dbReference type="Proteomes" id="UP000243534"/>
    </source>
</evidence>
<dbReference type="Proteomes" id="UP000243534">
    <property type="component" value="Unassembled WGS sequence"/>
</dbReference>
<feature type="domain" description="Transposase for insertion sequence element IS21-like C-terminal" evidence="2">
    <location>
        <begin position="3"/>
        <end position="53"/>
    </location>
</feature>
<protein>
    <recommendedName>
        <fullName evidence="2">Transposase for insertion sequence element IS21-like C-terminal domain-containing protein</fullName>
    </recommendedName>
</protein>
<dbReference type="Pfam" id="PF22483">
    <property type="entry name" value="Mu-transpos_C_2"/>
    <property type="match status" value="1"/>
</dbReference>
<gene>
    <name evidence="3" type="ORF">BBW68_01225</name>
</gene>
<dbReference type="PANTHER" id="PTHR35004">
    <property type="entry name" value="TRANSPOSASE RV3428C-RELATED"/>
    <property type="match status" value="1"/>
</dbReference>
<dbReference type="PANTHER" id="PTHR35004:SF8">
    <property type="entry name" value="TRANSPOSASE RV3428C-RELATED"/>
    <property type="match status" value="1"/>
</dbReference>
<evidence type="ECO:0000256" key="1">
    <source>
        <dbReference type="SAM" id="MobiDB-lite"/>
    </source>
</evidence>
<organism evidence="3 4">
    <name type="scientific">Candidatus Erwinia dacicola</name>
    <dbReference type="NCBI Taxonomy" id="252393"/>
    <lineage>
        <taxon>Bacteria</taxon>
        <taxon>Pseudomonadati</taxon>
        <taxon>Pseudomonadota</taxon>
        <taxon>Gammaproteobacteria</taxon>
        <taxon>Enterobacterales</taxon>
        <taxon>Erwiniaceae</taxon>
        <taxon>Erwinia</taxon>
    </lineage>
</organism>
<accession>A0A1E7Z372</accession>
<name>A0A1E7Z372_9GAMM</name>
<dbReference type="EMBL" id="MAYS01000135">
    <property type="protein sequence ID" value="OFC63095.1"/>
    <property type="molecule type" value="Genomic_DNA"/>
</dbReference>
<comment type="caution">
    <text evidence="3">The sequence shown here is derived from an EMBL/GenBank/DDBJ whole genome shotgun (WGS) entry which is preliminary data.</text>
</comment>
<feature type="region of interest" description="Disordered" evidence="1">
    <location>
        <begin position="47"/>
        <end position="110"/>
    </location>
</feature>
<dbReference type="InterPro" id="IPR054353">
    <property type="entry name" value="IstA-like_C"/>
</dbReference>
<proteinExistence type="predicted"/>
<evidence type="ECO:0000313" key="3">
    <source>
        <dbReference type="EMBL" id="OFC63095.1"/>
    </source>
</evidence>
<reference evidence="3 4" key="1">
    <citation type="submission" date="2016-07" db="EMBL/GenBank/DDBJ databases">
        <authorList>
            <person name="Yuval B."/>
        </authorList>
    </citation>
    <scope>NUCLEOTIDE SEQUENCE [LARGE SCALE GENOMIC DNA]</scope>
    <source>
        <strain evidence="3 4">IL</strain>
    </source>
</reference>
<sequence>MNIDYHVEYELRHYSVPHQYVGKTVELHAFDNLLEVWADGPMIASHPRRFHPGNSTAAEHMPERHRHHQQWTPGRLKNWAAGVGSDTGRVRQGGVNSDPAFRSGNMSVKR</sequence>